<reference evidence="3 4" key="1">
    <citation type="submission" date="2018-09" db="EMBL/GenBank/DDBJ databases">
        <authorList>
            <person name="Wang Z."/>
        </authorList>
    </citation>
    <scope>NUCLEOTIDE SEQUENCE [LARGE SCALE GENOMIC DNA]</scope>
    <source>
        <strain evidence="3 4">ALS 81</strain>
    </source>
</reference>
<proteinExistence type="predicted"/>
<evidence type="ECO:0000256" key="1">
    <source>
        <dbReference type="SAM" id="Coils"/>
    </source>
</evidence>
<evidence type="ECO:0000313" key="4">
    <source>
        <dbReference type="Proteomes" id="UP000286482"/>
    </source>
</evidence>
<keyword evidence="2" id="KW-0732">Signal</keyword>
<keyword evidence="4" id="KW-1185">Reference proteome</keyword>
<sequence length="182" mass="21295">MNNRKASKLFLIISLITVVVACTGPIQNSSSSEPNPEYTQYPYYRVTSDQYSQYYTWLSSLSNQEFEQQIDIVKQQNSSLSQQIKLALLYAHRNSPVRNVHRSQKILASQLDLLSEHPQLGWLEVMNDQMKDAIRWQNRYEELESKFENAEQSSMQLQIEIDKLNGQLKQLTQLEQQLHDNK</sequence>
<accession>A0A420E783</accession>
<evidence type="ECO:0000313" key="3">
    <source>
        <dbReference type="EMBL" id="RKF13315.1"/>
    </source>
</evidence>
<dbReference type="AlphaFoldDB" id="A0A420E783"/>
<comment type="caution">
    <text evidence="3">The sequence shown here is derived from an EMBL/GenBank/DDBJ whole genome shotgun (WGS) entry which is preliminary data.</text>
</comment>
<dbReference type="Proteomes" id="UP000286482">
    <property type="component" value="Unassembled WGS sequence"/>
</dbReference>
<feature type="coiled-coil region" evidence="1">
    <location>
        <begin position="126"/>
        <end position="181"/>
    </location>
</feature>
<dbReference type="RefSeq" id="WP_120356728.1">
    <property type="nucleotide sequence ID" value="NZ_RAQO01000012.1"/>
</dbReference>
<dbReference type="PROSITE" id="PS51257">
    <property type="entry name" value="PROKAR_LIPOPROTEIN"/>
    <property type="match status" value="1"/>
</dbReference>
<keyword evidence="1" id="KW-0175">Coiled coil</keyword>
<feature type="chain" id="PRO_5019054782" evidence="2">
    <location>
        <begin position="22"/>
        <end position="182"/>
    </location>
</feature>
<feature type="signal peptide" evidence="2">
    <location>
        <begin position="1"/>
        <end position="21"/>
    </location>
</feature>
<evidence type="ECO:0000256" key="2">
    <source>
        <dbReference type="SAM" id="SignalP"/>
    </source>
</evidence>
<organism evidence="3 4">
    <name type="scientific">Alginatibacterium sediminis</name>
    <dbReference type="NCBI Taxonomy" id="2164068"/>
    <lineage>
        <taxon>Bacteria</taxon>
        <taxon>Pseudomonadati</taxon>
        <taxon>Pseudomonadota</taxon>
        <taxon>Gammaproteobacteria</taxon>
        <taxon>Alteromonadales</taxon>
        <taxon>Alteromonadaceae</taxon>
        <taxon>Alginatibacterium</taxon>
    </lineage>
</organism>
<dbReference type="OrthoDB" id="6387041at2"/>
<dbReference type="EMBL" id="RAQO01000012">
    <property type="protein sequence ID" value="RKF13315.1"/>
    <property type="molecule type" value="Genomic_DNA"/>
</dbReference>
<protein>
    <submittedName>
        <fullName evidence="3">Uncharacterized protein</fullName>
    </submittedName>
</protein>
<gene>
    <name evidence="3" type="ORF">DBZ36_19855</name>
</gene>
<name>A0A420E783_9ALTE</name>